<reference evidence="6" key="1">
    <citation type="journal article" date="2019" name="Sci. Rep.">
        <title>Draft genome of Tanacetum cinerariifolium, the natural source of mosquito coil.</title>
        <authorList>
            <person name="Yamashiro T."/>
            <person name="Shiraishi A."/>
            <person name="Satake H."/>
            <person name="Nakayama K."/>
        </authorList>
    </citation>
    <scope>NUCLEOTIDE SEQUENCE</scope>
</reference>
<dbReference type="PANTHER" id="PTHR42648:SF32">
    <property type="entry name" value="RIBONUCLEASE H-LIKE DOMAIN, GAG-PRE-INTEGRASE DOMAIN PROTEIN-RELATED"/>
    <property type="match status" value="1"/>
</dbReference>
<feature type="region of interest" description="Disordered" evidence="4">
    <location>
        <begin position="209"/>
        <end position="229"/>
    </location>
</feature>
<dbReference type="GO" id="GO:0046872">
    <property type="term" value="F:metal ion binding"/>
    <property type="evidence" value="ECO:0007669"/>
    <property type="project" value="UniProtKB-KW"/>
</dbReference>
<dbReference type="InterPro" id="IPR039537">
    <property type="entry name" value="Retrotran_Ty1/copia-like"/>
</dbReference>
<accession>A0A6L2NTI6</accession>
<dbReference type="InterPro" id="IPR012337">
    <property type="entry name" value="RNaseH-like_sf"/>
</dbReference>
<dbReference type="SUPFAM" id="SSF53098">
    <property type="entry name" value="Ribonuclease H-like"/>
    <property type="match status" value="1"/>
</dbReference>
<feature type="region of interest" description="Disordered" evidence="4">
    <location>
        <begin position="1149"/>
        <end position="1169"/>
    </location>
</feature>
<gene>
    <name evidence="6" type="ORF">Tci_059903</name>
</gene>
<feature type="compositionally biased region" description="Basic and acidic residues" evidence="4">
    <location>
        <begin position="644"/>
        <end position="666"/>
    </location>
</feature>
<dbReference type="GO" id="GO:0015074">
    <property type="term" value="P:DNA integration"/>
    <property type="evidence" value="ECO:0007669"/>
    <property type="project" value="InterPro"/>
</dbReference>
<feature type="compositionally biased region" description="Acidic residues" evidence="4">
    <location>
        <begin position="108"/>
        <end position="117"/>
    </location>
</feature>
<dbReference type="PANTHER" id="PTHR42648">
    <property type="entry name" value="TRANSPOSASE, PUTATIVE-RELATED"/>
    <property type="match status" value="1"/>
</dbReference>
<evidence type="ECO:0000256" key="4">
    <source>
        <dbReference type="SAM" id="MobiDB-lite"/>
    </source>
</evidence>
<feature type="domain" description="Integrase catalytic" evidence="5">
    <location>
        <begin position="440"/>
        <end position="561"/>
    </location>
</feature>
<evidence type="ECO:0000259" key="5">
    <source>
        <dbReference type="PROSITE" id="PS50994"/>
    </source>
</evidence>
<organism evidence="6">
    <name type="scientific">Tanacetum cinerariifolium</name>
    <name type="common">Dalmatian daisy</name>
    <name type="synonym">Chrysanthemum cinerariifolium</name>
    <dbReference type="NCBI Taxonomy" id="118510"/>
    <lineage>
        <taxon>Eukaryota</taxon>
        <taxon>Viridiplantae</taxon>
        <taxon>Streptophyta</taxon>
        <taxon>Embryophyta</taxon>
        <taxon>Tracheophyta</taxon>
        <taxon>Spermatophyta</taxon>
        <taxon>Magnoliopsida</taxon>
        <taxon>eudicotyledons</taxon>
        <taxon>Gunneridae</taxon>
        <taxon>Pentapetalae</taxon>
        <taxon>asterids</taxon>
        <taxon>campanulids</taxon>
        <taxon>Asterales</taxon>
        <taxon>Asteraceae</taxon>
        <taxon>Asteroideae</taxon>
        <taxon>Anthemideae</taxon>
        <taxon>Anthemidinae</taxon>
        <taxon>Tanacetum</taxon>
    </lineage>
</organism>
<feature type="region of interest" description="Disordered" evidence="4">
    <location>
        <begin position="376"/>
        <end position="436"/>
    </location>
</feature>
<dbReference type="PROSITE" id="PS50994">
    <property type="entry name" value="INTEGRASE"/>
    <property type="match status" value="1"/>
</dbReference>
<keyword evidence="1" id="KW-0479">Metal-binding</keyword>
<dbReference type="GO" id="GO:0016787">
    <property type="term" value="F:hydrolase activity"/>
    <property type="evidence" value="ECO:0007669"/>
    <property type="project" value="UniProtKB-KW"/>
</dbReference>
<dbReference type="GO" id="GO:0003676">
    <property type="term" value="F:nucleic acid binding"/>
    <property type="evidence" value="ECO:0007669"/>
    <property type="project" value="InterPro"/>
</dbReference>
<proteinExistence type="predicted"/>
<feature type="compositionally biased region" description="Basic and acidic residues" evidence="4">
    <location>
        <begin position="376"/>
        <end position="393"/>
    </location>
</feature>
<evidence type="ECO:0000313" key="6">
    <source>
        <dbReference type="EMBL" id="GEU87925.1"/>
    </source>
</evidence>
<dbReference type="InterPro" id="IPR013103">
    <property type="entry name" value="RVT_2"/>
</dbReference>
<dbReference type="Gene3D" id="3.30.420.10">
    <property type="entry name" value="Ribonuclease H-like superfamily/Ribonuclease H"/>
    <property type="match status" value="1"/>
</dbReference>
<dbReference type="AlphaFoldDB" id="A0A6L2NTI6"/>
<feature type="compositionally biased region" description="Gly residues" evidence="4">
    <location>
        <begin position="402"/>
        <end position="429"/>
    </location>
</feature>
<feature type="compositionally biased region" description="Polar residues" evidence="4">
    <location>
        <begin position="668"/>
        <end position="688"/>
    </location>
</feature>
<keyword evidence="3" id="KW-0175">Coiled coil</keyword>
<dbReference type="EMBL" id="BKCJ010009640">
    <property type="protein sequence ID" value="GEU87925.1"/>
    <property type="molecule type" value="Genomic_DNA"/>
</dbReference>
<sequence length="1237" mass="137481">MAILVISVSSDSSEDSVGTPAERVILFGTIPTTILDTTPVIAPPTTQIDTTVIPTETPIIAPTIPPSPDYTPASPDYSPTSKTESDLSEDSSSGHIPPLPAVSPFLSSDDDTTDIDTPDTPPSPTHDTPFTEITASTQRSPVIPRHGVMILAPGHPIPHGRPYRYHPNGPVHMMTARKRVRPLPVQQLYVRHSVDRSSLDSLSRHSLSYHSSLDLPSTSAGPSHKRHGSRMTYVPALPLVSETLSHVRADLIPSSKRVRDIGYLADVAVGPRETRDERVTHPAMPADIHEPAHEGAAEGHRIVGVESAVAALTERVAELERDNRRLRGTASVESPRVDRLQHDMKIPNTRSRASMTHEEVEELVDRRVAKVMEAREAARNRKTLNKNEKEQKGENGGNENRGNGGNGNGVNGGNKNGGNGGNGNGGNGENGNQFMNYGATKDKTSRILKSFITEIENLVDKKVKIIRCDNGTKFKNKVMNEFCEEKGIKREYSVAKTPQQNRVAEWRNRTLIEAARTMLADSKLPATFWAEAINTACYVQNRVLVVKPYFKTPYELFRGRTPALSFMRPFVCHVTIFNILDHLGKFDGKSDEGFFVGYSINSDGPKWLFDIDALTKSMNYVPVIAGTNSNDFARKRASFDADLDGDNKVNDGPCKESEVDNQERHNAGYSTKDVNTAGPSINTASSNINTASPTVNIVRLSDDFFGADNDMRSLDGVEVDISNISTTYPVPTTLNTRIYKDHSLDNVIGDMQSGVQIRRMTVTTDKQGFISAIYEEKTHEDLQTCLFACFLSQEEPKRITNALKDPAWVEAMQEELLNKKDERGILIRNKARLVAQGFTQEEGIDYDEVFASVARIEVIRLFLAYASFMGLLVYQMDVKSAFLYRWIEEGVYVCQPLGFEDPDYPDKVYKELCIEFEKLMHDKFQMNSIGELTFFLGLQVKQKSDRIFISQDKYVDEILRKFKYADVKLASTPKDKEKALFKDSDGDDVDCKKQTMVATSTTKAKYVAATSCCDQVLWIKNQLLDYGLTFAREAQQIWLSFILDKKMIKYELSNGLKTRTKTRRIGIRIPQSKVPLSVANEAITKEMHDGLGRATTTTSSLEAEQCSDNISKTQTKATPSGPSSLRTSLEGGPGCHVTIWGSPVQVRPERLSNLPNEPPLGEGNTSQSEDGNMQLLELMDIYTKLSDKVTILENELKSTKAVYNKALITLKLKHKRRREVIDSSEDEEAGLDKEDSP</sequence>
<comment type="caution">
    <text evidence="6">The sequence shown here is derived from an EMBL/GenBank/DDBJ whole genome shotgun (WGS) entry which is preliminary data.</text>
</comment>
<feature type="region of interest" description="Disordered" evidence="4">
    <location>
        <begin position="1217"/>
        <end position="1237"/>
    </location>
</feature>
<feature type="coiled-coil region" evidence="3">
    <location>
        <begin position="302"/>
        <end position="329"/>
    </location>
</feature>
<feature type="region of interest" description="Disordered" evidence="4">
    <location>
        <begin position="58"/>
        <end position="136"/>
    </location>
</feature>
<keyword evidence="2" id="KW-0378">Hydrolase</keyword>
<evidence type="ECO:0000256" key="2">
    <source>
        <dbReference type="ARBA" id="ARBA00022801"/>
    </source>
</evidence>
<protein>
    <recommendedName>
        <fullName evidence="5">Integrase catalytic domain-containing protein</fullName>
    </recommendedName>
</protein>
<name>A0A6L2NTI6_TANCI</name>
<dbReference type="InterPro" id="IPR036397">
    <property type="entry name" value="RNaseH_sf"/>
</dbReference>
<feature type="compositionally biased region" description="Polar residues" evidence="4">
    <location>
        <begin position="1094"/>
        <end position="1127"/>
    </location>
</feature>
<dbReference type="Pfam" id="PF07727">
    <property type="entry name" value="RVT_2"/>
    <property type="match status" value="1"/>
</dbReference>
<evidence type="ECO:0000256" key="1">
    <source>
        <dbReference type="ARBA" id="ARBA00022723"/>
    </source>
</evidence>
<feature type="region of interest" description="Disordered" evidence="4">
    <location>
        <begin position="1093"/>
        <end position="1132"/>
    </location>
</feature>
<dbReference type="InterPro" id="IPR001584">
    <property type="entry name" value="Integrase_cat-core"/>
</dbReference>
<feature type="region of interest" description="Disordered" evidence="4">
    <location>
        <begin position="644"/>
        <end position="688"/>
    </location>
</feature>
<evidence type="ECO:0000256" key="3">
    <source>
        <dbReference type="SAM" id="Coils"/>
    </source>
</evidence>